<accession>A0AAX0HIM2</accession>
<dbReference type="InterPro" id="IPR001387">
    <property type="entry name" value="Cro/C1-type_HTH"/>
</dbReference>
<protein>
    <submittedName>
        <fullName evidence="2">Transcriptional regulator</fullName>
    </submittedName>
</protein>
<dbReference type="RefSeq" id="WP_014930118.1">
    <property type="nucleotide sequence ID" value="NZ_CP014250.2"/>
</dbReference>
<evidence type="ECO:0000313" key="3">
    <source>
        <dbReference type="Proteomes" id="UP000852906"/>
    </source>
</evidence>
<reference evidence="2 3" key="1">
    <citation type="submission" date="2016-09" db="EMBL/GenBank/DDBJ databases">
        <title>100K Listeria isolates.</title>
        <authorList>
            <person name="Chen P."/>
            <person name="Weimer B.C."/>
            <person name="Kong N."/>
            <person name="Huang B."/>
        </authorList>
    </citation>
    <scope>NUCLEOTIDE SEQUENCE [LARGE SCALE GENOMIC DNA]</scope>
    <source>
        <strain evidence="2 3">BCW_2383</strain>
    </source>
</reference>
<evidence type="ECO:0000313" key="2">
    <source>
        <dbReference type="EMBL" id="OET49240.1"/>
    </source>
</evidence>
<dbReference type="EMBL" id="MJTJ01000019">
    <property type="protein sequence ID" value="OET49240.1"/>
    <property type="molecule type" value="Genomic_DNA"/>
</dbReference>
<feature type="domain" description="HTH cro/C1-type" evidence="1">
    <location>
        <begin position="7"/>
        <end position="59"/>
    </location>
</feature>
<proteinExistence type="predicted"/>
<dbReference type="Gene3D" id="1.10.260.40">
    <property type="entry name" value="lambda repressor-like DNA-binding domains"/>
    <property type="match status" value="1"/>
</dbReference>
<gene>
    <name evidence="2" type="ORF">AJL21_13335</name>
</gene>
<dbReference type="SUPFAM" id="SSF47413">
    <property type="entry name" value="lambda repressor-like DNA-binding domains"/>
    <property type="match status" value="1"/>
</dbReference>
<sequence length="107" mass="12170">MTTFERVKVLAEKQKISLKELALKLNMGENAIYSWKVKTPGADKLKAVADYFNVSTDYLLGRTDNPQIGKDITEEAVTLAAHIDPSATEEDMKKILEYIDFIQQKYK</sequence>
<dbReference type="SMART" id="SM00530">
    <property type="entry name" value="HTH_XRE"/>
    <property type="match status" value="1"/>
</dbReference>
<dbReference type="Pfam" id="PF01381">
    <property type="entry name" value="HTH_3"/>
    <property type="match status" value="1"/>
</dbReference>
<dbReference type="InterPro" id="IPR010982">
    <property type="entry name" value="Lambda_DNA-bd_dom_sf"/>
</dbReference>
<name>A0AAX0HIM2_LISMN</name>
<evidence type="ECO:0000259" key="1">
    <source>
        <dbReference type="PROSITE" id="PS50943"/>
    </source>
</evidence>
<dbReference type="PROSITE" id="PS50943">
    <property type="entry name" value="HTH_CROC1"/>
    <property type="match status" value="1"/>
</dbReference>
<comment type="caution">
    <text evidence="2">The sequence shown here is derived from an EMBL/GenBank/DDBJ whole genome shotgun (WGS) entry which is preliminary data.</text>
</comment>
<dbReference type="Proteomes" id="UP000852906">
    <property type="component" value="Unassembled WGS sequence"/>
</dbReference>
<dbReference type="CDD" id="cd00093">
    <property type="entry name" value="HTH_XRE"/>
    <property type="match status" value="1"/>
</dbReference>
<dbReference type="AlphaFoldDB" id="A0AAX0HIM2"/>
<dbReference type="GO" id="GO:0003677">
    <property type="term" value="F:DNA binding"/>
    <property type="evidence" value="ECO:0007669"/>
    <property type="project" value="InterPro"/>
</dbReference>
<organism evidence="2 3">
    <name type="scientific">Listeria monocytogenes</name>
    <dbReference type="NCBI Taxonomy" id="1639"/>
    <lineage>
        <taxon>Bacteria</taxon>
        <taxon>Bacillati</taxon>
        <taxon>Bacillota</taxon>
        <taxon>Bacilli</taxon>
        <taxon>Bacillales</taxon>
        <taxon>Listeriaceae</taxon>
        <taxon>Listeria</taxon>
    </lineage>
</organism>